<evidence type="ECO:0000313" key="1">
    <source>
        <dbReference type="EMBL" id="KIM61557.1"/>
    </source>
</evidence>
<keyword evidence="2" id="KW-1185">Reference proteome</keyword>
<organism evidence="1 2">
    <name type="scientific">Scleroderma citrinum Foug A</name>
    <dbReference type="NCBI Taxonomy" id="1036808"/>
    <lineage>
        <taxon>Eukaryota</taxon>
        <taxon>Fungi</taxon>
        <taxon>Dikarya</taxon>
        <taxon>Basidiomycota</taxon>
        <taxon>Agaricomycotina</taxon>
        <taxon>Agaricomycetes</taxon>
        <taxon>Agaricomycetidae</taxon>
        <taxon>Boletales</taxon>
        <taxon>Sclerodermatineae</taxon>
        <taxon>Sclerodermataceae</taxon>
        <taxon>Scleroderma</taxon>
    </lineage>
</organism>
<dbReference type="InParanoid" id="A0A0C3A9J7"/>
<accession>A0A0C3A9J7</accession>
<evidence type="ECO:0000313" key="2">
    <source>
        <dbReference type="Proteomes" id="UP000053989"/>
    </source>
</evidence>
<dbReference type="Proteomes" id="UP000053989">
    <property type="component" value="Unassembled WGS sequence"/>
</dbReference>
<reference evidence="1 2" key="1">
    <citation type="submission" date="2014-04" db="EMBL/GenBank/DDBJ databases">
        <authorList>
            <consortium name="DOE Joint Genome Institute"/>
            <person name="Kuo A."/>
            <person name="Kohler A."/>
            <person name="Nagy L.G."/>
            <person name="Floudas D."/>
            <person name="Copeland A."/>
            <person name="Barry K.W."/>
            <person name="Cichocki N."/>
            <person name="Veneault-Fourrey C."/>
            <person name="LaButti K."/>
            <person name="Lindquist E.A."/>
            <person name="Lipzen A."/>
            <person name="Lundell T."/>
            <person name="Morin E."/>
            <person name="Murat C."/>
            <person name="Sun H."/>
            <person name="Tunlid A."/>
            <person name="Henrissat B."/>
            <person name="Grigoriev I.V."/>
            <person name="Hibbett D.S."/>
            <person name="Martin F."/>
            <person name="Nordberg H.P."/>
            <person name="Cantor M.N."/>
            <person name="Hua S.X."/>
        </authorList>
    </citation>
    <scope>NUCLEOTIDE SEQUENCE [LARGE SCALE GENOMIC DNA]</scope>
    <source>
        <strain evidence="1 2">Foug A</strain>
    </source>
</reference>
<dbReference type="EMBL" id="KN822051">
    <property type="protein sequence ID" value="KIM61557.1"/>
    <property type="molecule type" value="Genomic_DNA"/>
</dbReference>
<dbReference type="HOGENOM" id="CLU_2962216_0_0_1"/>
<reference evidence="2" key="2">
    <citation type="submission" date="2015-01" db="EMBL/GenBank/DDBJ databases">
        <title>Evolutionary Origins and Diversification of the Mycorrhizal Mutualists.</title>
        <authorList>
            <consortium name="DOE Joint Genome Institute"/>
            <consortium name="Mycorrhizal Genomics Consortium"/>
            <person name="Kohler A."/>
            <person name="Kuo A."/>
            <person name="Nagy L.G."/>
            <person name="Floudas D."/>
            <person name="Copeland A."/>
            <person name="Barry K.W."/>
            <person name="Cichocki N."/>
            <person name="Veneault-Fourrey C."/>
            <person name="LaButti K."/>
            <person name="Lindquist E.A."/>
            <person name="Lipzen A."/>
            <person name="Lundell T."/>
            <person name="Morin E."/>
            <person name="Murat C."/>
            <person name="Riley R."/>
            <person name="Ohm R."/>
            <person name="Sun H."/>
            <person name="Tunlid A."/>
            <person name="Henrissat B."/>
            <person name="Grigoriev I.V."/>
            <person name="Hibbett D.S."/>
            <person name="Martin F."/>
        </authorList>
    </citation>
    <scope>NUCLEOTIDE SEQUENCE [LARGE SCALE GENOMIC DNA]</scope>
    <source>
        <strain evidence="2">Foug A</strain>
    </source>
</reference>
<proteinExistence type="predicted"/>
<dbReference type="AlphaFoldDB" id="A0A0C3A9J7"/>
<name>A0A0C3A9J7_9AGAM</name>
<protein>
    <submittedName>
        <fullName evidence="1">Uncharacterized protein</fullName>
    </submittedName>
</protein>
<sequence>MPLQKVQTTRNHGGWGPLCPALSLGTSALDIQQARCTRTATSESYRCIFHAPSGPVRRP</sequence>
<gene>
    <name evidence="1" type="ORF">SCLCIDRAFT_1216046</name>
</gene>